<accession>A0A948T3Q4</accession>
<dbReference type="EMBL" id="JAHLFP010000071">
    <property type="protein sequence ID" value="MBU3806789.1"/>
    <property type="molecule type" value="Genomic_DNA"/>
</dbReference>
<dbReference type="GO" id="GO:0005524">
    <property type="term" value="F:ATP binding"/>
    <property type="evidence" value="ECO:0007669"/>
    <property type="project" value="InterPro"/>
</dbReference>
<dbReference type="Gene3D" id="3.40.50.300">
    <property type="entry name" value="P-loop containing nucleotide triphosphate hydrolases"/>
    <property type="match status" value="1"/>
</dbReference>
<comment type="caution">
    <text evidence="1">The sequence shown here is derived from an EMBL/GenBank/DDBJ whole genome shotgun (WGS) entry which is preliminary data.</text>
</comment>
<dbReference type="AlphaFoldDB" id="A0A948T3Q4"/>
<reference evidence="1" key="2">
    <citation type="submission" date="2021-04" db="EMBL/GenBank/DDBJ databases">
        <authorList>
            <person name="Gilroy R."/>
        </authorList>
    </citation>
    <scope>NUCLEOTIDE SEQUENCE</scope>
    <source>
        <strain evidence="1">B5_2728</strain>
    </source>
</reference>
<dbReference type="PANTHER" id="PTHR46638:SF1">
    <property type="entry name" value="CORRINOID ADENOSYLTRANSFERASE"/>
    <property type="match status" value="1"/>
</dbReference>
<evidence type="ECO:0000313" key="2">
    <source>
        <dbReference type="Proteomes" id="UP000713596"/>
    </source>
</evidence>
<sequence>MTEKRLTHLYWGYGKGKTTAVMGLALRALGTGWKVLIVQFLKESASGEVRMLEDLGVPVLRCTHSDRFVFQMDEEEKIRTRASHEQALKQAIDMVHKEKVDMLILDEAGSACETEMLDREMLKAFVNQKPEHLELVMTAHKLEDWMYEAADYVTHMEMQKHPYNQGILARDGVDF</sequence>
<protein>
    <submittedName>
        <fullName evidence="1">Cob(I)yrinic acid a,c-diamide adenosyltransferase</fullName>
    </submittedName>
</protein>
<dbReference type="PIRSF" id="PIRSF015617">
    <property type="entry name" value="Adensltrnsf_CobA"/>
    <property type="match status" value="1"/>
</dbReference>
<reference evidence="1" key="1">
    <citation type="journal article" date="2021" name="PeerJ">
        <title>Extensive microbial diversity within the chicken gut microbiome revealed by metagenomics and culture.</title>
        <authorList>
            <person name="Gilroy R."/>
            <person name="Ravi A."/>
            <person name="Getino M."/>
            <person name="Pursley I."/>
            <person name="Horton D.L."/>
            <person name="Alikhan N.F."/>
            <person name="Baker D."/>
            <person name="Gharbi K."/>
            <person name="Hall N."/>
            <person name="Watson M."/>
            <person name="Adriaenssens E.M."/>
            <person name="Foster-Nyarko E."/>
            <person name="Jarju S."/>
            <person name="Secka A."/>
            <person name="Antonio M."/>
            <person name="Oren A."/>
            <person name="Chaudhuri R.R."/>
            <person name="La Ragione R."/>
            <person name="Hildebrand F."/>
            <person name="Pallen M.J."/>
        </authorList>
    </citation>
    <scope>NUCLEOTIDE SEQUENCE</scope>
    <source>
        <strain evidence="1">B5_2728</strain>
    </source>
</reference>
<dbReference type="InterPro" id="IPR003724">
    <property type="entry name" value="CblAdoTrfase_CobA"/>
</dbReference>
<organism evidence="1 2">
    <name type="scientific">Candidatus Allofournierella pullistercoris</name>
    <dbReference type="NCBI Taxonomy" id="2838597"/>
    <lineage>
        <taxon>Bacteria</taxon>
        <taxon>Bacillati</taxon>
        <taxon>Bacillota</taxon>
        <taxon>Clostridia</taxon>
        <taxon>Eubacteriales</taxon>
        <taxon>Oscillospiraceae</taxon>
        <taxon>Allofournierella</taxon>
    </lineage>
</organism>
<evidence type="ECO:0000313" key="1">
    <source>
        <dbReference type="EMBL" id="MBU3806789.1"/>
    </source>
</evidence>
<dbReference type="GO" id="GO:0009236">
    <property type="term" value="P:cobalamin biosynthetic process"/>
    <property type="evidence" value="ECO:0007669"/>
    <property type="project" value="InterPro"/>
</dbReference>
<gene>
    <name evidence="1" type="ORF">H9882_07895</name>
</gene>
<dbReference type="InterPro" id="IPR027417">
    <property type="entry name" value="P-loop_NTPase"/>
</dbReference>
<dbReference type="GO" id="GO:0008817">
    <property type="term" value="F:corrinoid adenosyltransferase activity"/>
    <property type="evidence" value="ECO:0007669"/>
    <property type="project" value="InterPro"/>
</dbReference>
<dbReference type="Pfam" id="PF02572">
    <property type="entry name" value="CobA_CobO_BtuR"/>
    <property type="match status" value="1"/>
</dbReference>
<dbReference type="PANTHER" id="PTHR46638">
    <property type="entry name" value="CORRINOID ADENOSYLTRANSFERASE"/>
    <property type="match status" value="1"/>
</dbReference>
<proteinExistence type="predicted"/>
<dbReference type="Proteomes" id="UP000713596">
    <property type="component" value="Unassembled WGS sequence"/>
</dbReference>
<name>A0A948T3Q4_9FIRM</name>
<dbReference type="SUPFAM" id="SSF52540">
    <property type="entry name" value="P-loop containing nucleoside triphosphate hydrolases"/>
    <property type="match status" value="1"/>
</dbReference>